<gene>
    <name evidence="1" type="ORF">Tco_1120927</name>
</gene>
<reference evidence="1" key="1">
    <citation type="journal article" date="2022" name="Int. J. Mol. Sci.">
        <title>Draft Genome of Tanacetum Coccineum: Genomic Comparison of Closely Related Tanacetum-Family Plants.</title>
        <authorList>
            <person name="Yamashiro T."/>
            <person name="Shiraishi A."/>
            <person name="Nakayama K."/>
            <person name="Satake H."/>
        </authorList>
    </citation>
    <scope>NUCLEOTIDE SEQUENCE</scope>
</reference>
<name>A0ABQ5IW86_9ASTR</name>
<protein>
    <submittedName>
        <fullName evidence="1">Uncharacterized protein</fullName>
    </submittedName>
</protein>
<dbReference type="Proteomes" id="UP001151760">
    <property type="component" value="Unassembled WGS sequence"/>
</dbReference>
<organism evidence="1 2">
    <name type="scientific">Tanacetum coccineum</name>
    <dbReference type="NCBI Taxonomy" id="301880"/>
    <lineage>
        <taxon>Eukaryota</taxon>
        <taxon>Viridiplantae</taxon>
        <taxon>Streptophyta</taxon>
        <taxon>Embryophyta</taxon>
        <taxon>Tracheophyta</taxon>
        <taxon>Spermatophyta</taxon>
        <taxon>Magnoliopsida</taxon>
        <taxon>eudicotyledons</taxon>
        <taxon>Gunneridae</taxon>
        <taxon>Pentapetalae</taxon>
        <taxon>asterids</taxon>
        <taxon>campanulids</taxon>
        <taxon>Asterales</taxon>
        <taxon>Asteraceae</taxon>
        <taxon>Asteroideae</taxon>
        <taxon>Anthemideae</taxon>
        <taxon>Anthemidinae</taxon>
        <taxon>Tanacetum</taxon>
    </lineage>
</organism>
<dbReference type="EMBL" id="BQNB010021253">
    <property type="protein sequence ID" value="GJU04497.1"/>
    <property type="molecule type" value="Genomic_DNA"/>
</dbReference>
<reference evidence="1" key="2">
    <citation type="submission" date="2022-01" db="EMBL/GenBank/DDBJ databases">
        <authorList>
            <person name="Yamashiro T."/>
            <person name="Shiraishi A."/>
            <person name="Satake H."/>
            <person name="Nakayama K."/>
        </authorList>
    </citation>
    <scope>NUCLEOTIDE SEQUENCE</scope>
</reference>
<proteinExistence type="predicted"/>
<sequence>MFAAGIVLGGYFAFVCHILLDNERHCLFLRNHLVTCFSIRSNPTTAYWPDPDSGRLASDAALREYCDKNYHQLLPIISEKMHHEKVQQDKLKAVKARLHFGDCSKRNLRTHDESQYSESKMPTT</sequence>
<evidence type="ECO:0000313" key="1">
    <source>
        <dbReference type="EMBL" id="GJU04497.1"/>
    </source>
</evidence>
<comment type="caution">
    <text evidence="1">The sequence shown here is derived from an EMBL/GenBank/DDBJ whole genome shotgun (WGS) entry which is preliminary data.</text>
</comment>
<accession>A0ABQ5IW86</accession>
<keyword evidence="2" id="KW-1185">Reference proteome</keyword>
<evidence type="ECO:0000313" key="2">
    <source>
        <dbReference type="Proteomes" id="UP001151760"/>
    </source>
</evidence>